<dbReference type="GO" id="GO:0032259">
    <property type="term" value="P:methylation"/>
    <property type="evidence" value="ECO:0007669"/>
    <property type="project" value="UniProtKB-KW"/>
</dbReference>
<evidence type="ECO:0000256" key="2">
    <source>
        <dbReference type="ARBA" id="ARBA00022603"/>
    </source>
</evidence>
<dbReference type="GO" id="GO:0008168">
    <property type="term" value="F:methyltransferase activity"/>
    <property type="evidence" value="ECO:0007669"/>
    <property type="project" value="UniProtKB-KW"/>
</dbReference>
<protein>
    <submittedName>
        <fullName evidence="5">Spermine/spermidine synthase</fullName>
    </submittedName>
</protein>
<dbReference type="OrthoDB" id="2016285at2759"/>
<dbReference type="EMBL" id="KZ613476">
    <property type="protein sequence ID" value="PMD22800.1"/>
    <property type="molecule type" value="Genomic_DNA"/>
</dbReference>
<dbReference type="STRING" id="1745343.A0A2J6Q938"/>
<evidence type="ECO:0000256" key="3">
    <source>
        <dbReference type="ARBA" id="ARBA00022679"/>
    </source>
</evidence>
<evidence type="ECO:0000256" key="1">
    <source>
        <dbReference type="ARBA" id="ARBA00008361"/>
    </source>
</evidence>
<name>A0A2J6Q938_9HELO</name>
<feature type="transmembrane region" description="Helical" evidence="4">
    <location>
        <begin position="113"/>
        <end position="132"/>
    </location>
</feature>
<keyword evidence="4" id="KW-1133">Transmembrane helix</keyword>
<dbReference type="CDD" id="cd02440">
    <property type="entry name" value="AdoMet_MTases"/>
    <property type="match status" value="1"/>
</dbReference>
<dbReference type="AlphaFoldDB" id="A0A2J6Q938"/>
<organism evidence="5 6">
    <name type="scientific">Hyaloscypha hepaticicola</name>
    <dbReference type="NCBI Taxonomy" id="2082293"/>
    <lineage>
        <taxon>Eukaryota</taxon>
        <taxon>Fungi</taxon>
        <taxon>Dikarya</taxon>
        <taxon>Ascomycota</taxon>
        <taxon>Pezizomycotina</taxon>
        <taxon>Leotiomycetes</taxon>
        <taxon>Helotiales</taxon>
        <taxon>Hyaloscyphaceae</taxon>
        <taxon>Hyaloscypha</taxon>
    </lineage>
</organism>
<keyword evidence="4" id="KW-0812">Transmembrane</keyword>
<dbReference type="Gene3D" id="3.40.50.150">
    <property type="entry name" value="Vaccinia Virus protein VP39"/>
    <property type="match status" value="1"/>
</dbReference>
<keyword evidence="3" id="KW-0808">Transferase</keyword>
<dbReference type="PANTHER" id="PTHR12176">
    <property type="entry name" value="SAM-DEPENDENT METHYLTRANSFERASE SUPERFAMILY PROTEIN"/>
    <property type="match status" value="1"/>
</dbReference>
<accession>A0A2J6Q938</accession>
<evidence type="ECO:0000313" key="5">
    <source>
        <dbReference type="EMBL" id="PMD22800.1"/>
    </source>
</evidence>
<reference evidence="5 6" key="1">
    <citation type="submission" date="2016-05" db="EMBL/GenBank/DDBJ databases">
        <title>A degradative enzymes factory behind the ericoid mycorrhizal symbiosis.</title>
        <authorList>
            <consortium name="DOE Joint Genome Institute"/>
            <person name="Martino E."/>
            <person name="Morin E."/>
            <person name="Grelet G."/>
            <person name="Kuo A."/>
            <person name="Kohler A."/>
            <person name="Daghino S."/>
            <person name="Barry K."/>
            <person name="Choi C."/>
            <person name="Cichocki N."/>
            <person name="Clum A."/>
            <person name="Copeland A."/>
            <person name="Hainaut M."/>
            <person name="Haridas S."/>
            <person name="Labutti K."/>
            <person name="Lindquist E."/>
            <person name="Lipzen A."/>
            <person name="Khouja H.-R."/>
            <person name="Murat C."/>
            <person name="Ohm R."/>
            <person name="Olson A."/>
            <person name="Spatafora J."/>
            <person name="Veneault-Fourrey C."/>
            <person name="Henrissat B."/>
            <person name="Grigoriev I."/>
            <person name="Martin F."/>
            <person name="Perotto S."/>
        </authorList>
    </citation>
    <scope>NUCLEOTIDE SEQUENCE [LARGE SCALE GENOMIC DNA]</scope>
    <source>
        <strain evidence="5 6">UAMH 7357</strain>
    </source>
</reference>
<proteinExistence type="inferred from homology"/>
<comment type="similarity">
    <text evidence="1">Belongs to the methyltransferase superfamily.</text>
</comment>
<dbReference type="InterPro" id="IPR029063">
    <property type="entry name" value="SAM-dependent_MTases_sf"/>
</dbReference>
<dbReference type="FunFam" id="3.40.50.150:FF:000288">
    <property type="entry name" value="Spermine/spermidine synthase, putative"/>
    <property type="match status" value="1"/>
</dbReference>
<dbReference type="InterPro" id="IPR051419">
    <property type="entry name" value="Lys/N-term_MeTrsfase_sf"/>
</dbReference>
<keyword evidence="4" id="KW-0472">Membrane</keyword>
<keyword evidence="6" id="KW-1185">Reference proteome</keyword>
<evidence type="ECO:0000313" key="6">
    <source>
        <dbReference type="Proteomes" id="UP000235672"/>
    </source>
</evidence>
<dbReference type="NCBIfam" id="NF037959">
    <property type="entry name" value="MFS_SpdSyn"/>
    <property type="match status" value="1"/>
</dbReference>
<dbReference type="Pfam" id="PF01564">
    <property type="entry name" value="Spermine_synth"/>
    <property type="match status" value="1"/>
</dbReference>
<evidence type="ECO:0000256" key="4">
    <source>
        <dbReference type="SAM" id="Phobius"/>
    </source>
</evidence>
<dbReference type="Proteomes" id="UP000235672">
    <property type="component" value="Unassembled WGS sequence"/>
</dbReference>
<sequence>MARPPKPPKAPQPGEQLLTQENFEKELKALASKAKEETWGRWAREQAWVLIQSGTLLTLAAVYSNVSQLTLSPVYGSIPSSIWHSRAVMTACFSGWSSNLFIRRRLPLKPQQLLPLIAAYIPVMQFFLFKISRSMEALFGPLIIEVLTYLPLLLLSVSCTATILDDLEMSIGRFQWLSDAMPGISSYAFFKGMEYYSRNLLQQKIGSSFLHTRLGCQIWLAHLYAIFAPSKLLYYTIPAILHTALFNVHVPYSYTTSLLNTTMLKDDWNLLARTESLTGYISIIESRRQGFRVMRCDHSLLGGEWLARSEMNILAEPIYGVFVMLEAVRLVEVKKSVPDSEAKALVIGLGIGTTPAALMTHGIETTIVEIDPVVHEYATKYFGLPTKHKANIEDAVSYAARIAQTEEKYDYIVNDVFTGGAEPVDLFTFEFLSDLNAILKPGGVIAINYAGDLLLPSARIIVQTIKTVFPTCRIFRESAAPSEEQILKDGRDFTNMVIFCTNAADDVKFRKPNEKDMLGSGARKMFLLPTHEVDQNVFKLEEGDGGILSRNDTERFRGWQEKSAMGHWAVMRTVIPEKIWENW</sequence>
<feature type="transmembrane region" description="Helical" evidence="4">
    <location>
        <begin position="138"/>
        <end position="164"/>
    </location>
</feature>
<dbReference type="SUPFAM" id="SSF53335">
    <property type="entry name" value="S-adenosyl-L-methionine-dependent methyltransferases"/>
    <property type="match status" value="1"/>
</dbReference>
<gene>
    <name evidence="5" type="ORF">NA56DRAFT_644407</name>
</gene>
<dbReference type="PANTHER" id="PTHR12176:SF59">
    <property type="entry name" value="METHYLTRANSFERASE DOMAIN-CONTAINING PROTEIN-RELATED"/>
    <property type="match status" value="1"/>
</dbReference>
<keyword evidence="2" id="KW-0489">Methyltransferase</keyword>